<evidence type="ECO:0000313" key="3">
    <source>
        <dbReference type="Proteomes" id="UP000664203"/>
    </source>
</evidence>
<sequence>MDPVHAELPWAGVCMLLPRTAAIDGLEIVAQIIRQYASVEEIYLRGDNQALNHAFRQTIVKLYKGIREYEARTACQLQPRIALQLARNSVTIDDWNNVIEIIKSAGKNCEQLMNVLDSQPQQIYAHCLMKTEQQDEKVEKLLAEAALSKEEMAFQDEIEEMFKCHQIFRTSNYEGHKARNPDRVPGSCQWLLVNRKYRHWQDQYSSSLL</sequence>
<dbReference type="Pfam" id="PF17100">
    <property type="entry name" value="NACHT_N"/>
    <property type="match status" value="1"/>
</dbReference>
<accession>A0A8H3JAC0</accession>
<dbReference type="InterPro" id="IPR031359">
    <property type="entry name" value="NACHT_N"/>
</dbReference>
<gene>
    <name evidence="2" type="ORF">ALECFALPRED_001337</name>
</gene>
<evidence type="ECO:0000259" key="1">
    <source>
        <dbReference type="Pfam" id="PF17100"/>
    </source>
</evidence>
<protein>
    <recommendedName>
        <fullName evidence="1">NWD NACHT-NTPase N-terminal domain-containing protein</fullName>
    </recommendedName>
</protein>
<evidence type="ECO:0000313" key="2">
    <source>
        <dbReference type="EMBL" id="CAF9943795.1"/>
    </source>
</evidence>
<dbReference type="EMBL" id="CAJPDR010001292">
    <property type="protein sequence ID" value="CAF9943795.1"/>
    <property type="molecule type" value="Genomic_DNA"/>
</dbReference>
<proteinExistence type="predicted"/>
<name>A0A8H3JAC0_9LECA</name>
<dbReference type="OrthoDB" id="4497594at2759"/>
<reference evidence="2" key="1">
    <citation type="submission" date="2021-03" db="EMBL/GenBank/DDBJ databases">
        <authorList>
            <person name="Tagirdzhanova G."/>
        </authorList>
    </citation>
    <scope>NUCLEOTIDE SEQUENCE</scope>
</reference>
<keyword evidence="3" id="KW-1185">Reference proteome</keyword>
<organism evidence="2 3">
    <name type="scientific">Alectoria fallacina</name>
    <dbReference type="NCBI Taxonomy" id="1903189"/>
    <lineage>
        <taxon>Eukaryota</taxon>
        <taxon>Fungi</taxon>
        <taxon>Dikarya</taxon>
        <taxon>Ascomycota</taxon>
        <taxon>Pezizomycotina</taxon>
        <taxon>Lecanoromycetes</taxon>
        <taxon>OSLEUM clade</taxon>
        <taxon>Lecanoromycetidae</taxon>
        <taxon>Lecanorales</taxon>
        <taxon>Lecanorineae</taxon>
        <taxon>Parmeliaceae</taxon>
        <taxon>Alectoria</taxon>
    </lineage>
</organism>
<comment type="caution">
    <text evidence="2">The sequence shown here is derived from an EMBL/GenBank/DDBJ whole genome shotgun (WGS) entry which is preliminary data.</text>
</comment>
<dbReference type="Proteomes" id="UP000664203">
    <property type="component" value="Unassembled WGS sequence"/>
</dbReference>
<feature type="domain" description="NWD NACHT-NTPase N-terminal" evidence="1">
    <location>
        <begin position="6"/>
        <end position="109"/>
    </location>
</feature>
<dbReference type="AlphaFoldDB" id="A0A8H3JAC0"/>